<feature type="compositionally biased region" description="Basic and acidic residues" evidence="1">
    <location>
        <begin position="78"/>
        <end position="122"/>
    </location>
</feature>
<protein>
    <submittedName>
        <fullName evidence="3">DUF1090 domain-containing protein</fullName>
    </submittedName>
</protein>
<reference evidence="3 4" key="1">
    <citation type="submission" date="2018-01" db="EMBL/GenBank/DDBJ databases">
        <title>Complete and assembled Genome of Pantoea calida DSM22759T.</title>
        <authorList>
            <person name="Stevens M.J.A."/>
            <person name="Zurfluh K."/>
            <person name="Stephan R."/>
        </authorList>
    </citation>
    <scope>NUCLEOTIDE SEQUENCE [LARGE SCALE GENOMIC DNA]</scope>
    <source>
        <strain evidence="3 4">DSM 22759</strain>
    </source>
</reference>
<feature type="signal peptide" evidence="2">
    <location>
        <begin position="1"/>
        <end position="26"/>
    </location>
</feature>
<feature type="region of interest" description="Disordered" evidence="1">
    <location>
        <begin position="78"/>
        <end position="129"/>
    </location>
</feature>
<evidence type="ECO:0000313" key="3">
    <source>
        <dbReference type="EMBL" id="AUY26642.1"/>
    </source>
</evidence>
<evidence type="ECO:0000313" key="4">
    <source>
        <dbReference type="Proteomes" id="UP000237673"/>
    </source>
</evidence>
<gene>
    <name evidence="3" type="ORF">C2E16_18205</name>
</gene>
<dbReference type="Proteomes" id="UP000237673">
    <property type="component" value="Chromosome"/>
</dbReference>
<sequence length="129" mass="14829">MEGHYQMKFRTSLFLALVSFSGFVQAAGPLCMQKEKTIEQEIAAAKQHDNQRRVNGLERALTEVQANCSDEKLKAAHQENIKAKQREVAEREQDLKDAQEDGDKEKIAKRQRKLQEEREELKALQSAPY</sequence>
<dbReference type="InterPro" id="IPR009468">
    <property type="entry name" value="DUF1090"/>
</dbReference>
<accession>A0ABM6S4I8</accession>
<name>A0ABM6S4I8_9GAMM</name>
<dbReference type="Pfam" id="PF06476">
    <property type="entry name" value="DUF1090"/>
    <property type="match status" value="1"/>
</dbReference>
<organism evidence="3 4">
    <name type="scientific">Mixta calida</name>
    <dbReference type="NCBI Taxonomy" id="665913"/>
    <lineage>
        <taxon>Bacteria</taxon>
        <taxon>Pseudomonadati</taxon>
        <taxon>Pseudomonadota</taxon>
        <taxon>Gammaproteobacteria</taxon>
        <taxon>Enterobacterales</taxon>
        <taxon>Erwiniaceae</taxon>
        <taxon>Mixta</taxon>
    </lineage>
</organism>
<evidence type="ECO:0000256" key="1">
    <source>
        <dbReference type="SAM" id="MobiDB-lite"/>
    </source>
</evidence>
<feature type="chain" id="PRO_5047395199" evidence="2">
    <location>
        <begin position="27"/>
        <end position="129"/>
    </location>
</feature>
<dbReference type="EMBL" id="CP026378">
    <property type="protein sequence ID" value="AUY26642.1"/>
    <property type="molecule type" value="Genomic_DNA"/>
</dbReference>
<keyword evidence="4" id="KW-1185">Reference proteome</keyword>
<keyword evidence="2" id="KW-0732">Signal</keyword>
<evidence type="ECO:0000256" key="2">
    <source>
        <dbReference type="SAM" id="SignalP"/>
    </source>
</evidence>
<proteinExistence type="predicted"/>